<protein>
    <recommendedName>
        <fullName evidence="6">Mannosyl-3-phosphoglycerate phosphatase</fullName>
    </recommendedName>
</protein>
<gene>
    <name evidence="4" type="ORF">PS2015_705</name>
</gene>
<dbReference type="InterPro" id="IPR036412">
    <property type="entry name" value="HAD-like_sf"/>
</dbReference>
<dbReference type="Gene3D" id="3.40.50.1000">
    <property type="entry name" value="HAD superfamily/HAD-like"/>
    <property type="match status" value="1"/>
</dbReference>
<dbReference type="GO" id="GO:0005829">
    <property type="term" value="C:cytosol"/>
    <property type="evidence" value="ECO:0007669"/>
    <property type="project" value="TreeGrafter"/>
</dbReference>
<evidence type="ECO:0000256" key="2">
    <source>
        <dbReference type="ARBA" id="ARBA00022801"/>
    </source>
</evidence>
<dbReference type="InterPro" id="IPR023214">
    <property type="entry name" value="HAD_sf"/>
</dbReference>
<evidence type="ECO:0000313" key="4">
    <source>
        <dbReference type="EMBL" id="ALO45384.1"/>
    </source>
</evidence>
<dbReference type="Gene3D" id="3.30.980.20">
    <property type="entry name" value="Putative mannosyl-3-phosphoglycerate phosphatase, domain 2"/>
    <property type="match status" value="1"/>
</dbReference>
<dbReference type="GO" id="GO:0000287">
    <property type="term" value="F:magnesium ion binding"/>
    <property type="evidence" value="ECO:0007669"/>
    <property type="project" value="UniProtKB-ARBA"/>
</dbReference>
<proteinExistence type="predicted"/>
<sequence>MTTSGNIKLLVFTDLDGTLLDHYSYSTDGASEGLKLLAKDQIPLIFNTSKTLPECLNLAHELRLDYPFVVENGSAICLPHTPGNAELITILTRDYPSTTDSSAHVTSFVLGAKHDYIATQVTALAETFGFLSLTNSSTQDICLATGLTPEQAIRAQQRQYSEPLLWQDSPENLLRFGERLTRHKLTLLRGGRFYHVLGQTDKGLALRVLRDAYSKTSTYRNAQLRTIALGDSHNDLAMLQAADVAVLIRSPAHPLPEHSFRTPPLISTLNGPQGWSECIRLIAGDN</sequence>
<dbReference type="NCBIfam" id="TIGR01486">
    <property type="entry name" value="HAD-SF-IIB-MPGP"/>
    <property type="match status" value="1"/>
</dbReference>
<dbReference type="PANTHER" id="PTHR10000">
    <property type="entry name" value="PHOSPHOSERINE PHOSPHATASE"/>
    <property type="match status" value="1"/>
</dbReference>
<dbReference type="STRING" id="1249552.PS2015_705"/>
<dbReference type="Proteomes" id="UP000065641">
    <property type="component" value="Chromosome"/>
</dbReference>
<dbReference type="GO" id="GO:0050531">
    <property type="term" value="F:mannosyl-3-phosphoglycerate phosphatase activity"/>
    <property type="evidence" value="ECO:0007669"/>
    <property type="project" value="InterPro"/>
</dbReference>
<evidence type="ECO:0000256" key="3">
    <source>
        <dbReference type="ARBA" id="ARBA00022842"/>
    </source>
</evidence>
<keyword evidence="2" id="KW-0378">Hydrolase</keyword>
<dbReference type="GO" id="GO:0051479">
    <property type="term" value="P:mannosylglycerate biosynthetic process"/>
    <property type="evidence" value="ECO:0007669"/>
    <property type="project" value="InterPro"/>
</dbReference>
<evidence type="ECO:0008006" key="6">
    <source>
        <dbReference type="Google" id="ProtNLM"/>
    </source>
</evidence>
<organism evidence="4 5">
    <name type="scientific">Pseudohongiella spirulinae</name>
    <dbReference type="NCBI Taxonomy" id="1249552"/>
    <lineage>
        <taxon>Bacteria</taxon>
        <taxon>Pseudomonadati</taxon>
        <taxon>Pseudomonadota</taxon>
        <taxon>Gammaproteobacteria</taxon>
        <taxon>Pseudomonadales</taxon>
        <taxon>Pseudohongiellaceae</taxon>
        <taxon>Pseudohongiella</taxon>
    </lineage>
</organism>
<dbReference type="SFLD" id="SFLDG01140">
    <property type="entry name" value="C2.B:_Phosphomannomutase_and_P"/>
    <property type="match status" value="1"/>
</dbReference>
<keyword evidence="3" id="KW-0460">Magnesium</keyword>
<keyword evidence="5" id="KW-1185">Reference proteome</keyword>
<keyword evidence="1" id="KW-0479">Metal-binding</keyword>
<dbReference type="NCBIfam" id="TIGR01484">
    <property type="entry name" value="HAD-SF-IIB"/>
    <property type="match status" value="1"/>
</dbReference>
<dbReference type="SFLD" id="SFLDS00003">
    <property type="entry name" value="Haloacid_Dehalogenase"/>
    <property type="match status" value="1"/>
</dbReference>
<dbReference type="InterPro" id="IPR006381">
    <property type="entry name" value="HAD-SF-IIB-MPGP"/>
</dbReference>
<dbReference type="SUPFAM" id="SSF56784">
    <property type="entry name" value="HAD-like"/>
    <property type="match status" value="1"/>
</dbReference>
<accession>A0A0S2KAR8</accession>
<dbReference type="AlphaFoldDB" id="A0A0S2KAR8"/>
<dbReference type="SFLD" id="SFLDG01142">
    <property type="entry name" value="C2.B.2:_Mannosyl-3-phosphoglyc"/>
    <property type="match status" value="1"/>
</dbReference>
<evidence type="ECO:0000313" key="5">
    <source>
        <dbReference type="Proteomes" id="UP000065641"/>
    </source>
</evidence>
<evidence type="ECO:0000256" key="1">
    <source>
        <dbReference type="ARBA" id="ARBA00022723"/>
    </source>
</evidence>
<dbReference type="Pfam" id="PF08282">
    <property type="entry name" value="Hydrolase_3"/>
    <property type="match status" value="1"/>
</dbReference>
<dbReference type="RefSeq" id="WP_082627941.1">
    <property type="nucleotide sequence ID" value="NZ_CP013189.1"/>
</dbReference>
<dbReference type="OrthoDB" id="193379at2"/>
<dbReference type="InterPro" id="IPR006379">
    <property type="entry name" value="HAD-SF_hydro_IIB"/>
</dbReference>
<dbReference type="KEGG" id="pspi:PS2015_705"/>
<name>A0A0S2KAR8_9GAMM</name>
<reference evidence="4 5" key="1">
    <citation type="submission" date="2015-11" db="EMBL/GenBank/DDBJ databases">
        <authorList>
            <person name="Zhang Y."/>
            <person name="Guo Z."/>
        </authorList>
    </citation>
    <scope>NUCLEOTIDE SEQUENCE [LARGE SCALE GENOMIC DNA]</scope>
    <source>
        <strain evidence="4 5">KCTC 32221</strain>
    </source>
</reference>
<dbReference type="EMBL" id="CP013189">
    <property type="protein sequence ID" value="ALO45384.1"/>
    <property type="molecule type" value="Genomic_DNA"/>
</dbReference>
<dbReference type="PANTHER" id="PTHR10000:SF8">
    <property type="entry name" value="HAD SUPERFAMILY HYDROLASE-LIKE, TYPE 3"/>
    <property type="match status" value="1"/>
</dbReference>